<keyword evidence="2" id="KW-1185">Reference proteome</keyword>
<sequence>MPVPAFGDRDALERDGFVLLRGAIPAEAIPGLQATFDAGVLPNHDWPVPRGADWRHALLDTEPGVQAVCRLPAVLAAVGALIGERFFLAQVEGREPLPGGGHQGLHRDLSAQRPGDTALAIVFLDDYGPANGATRVVPGSHPLASFDFSDTSRAVQLSGRAGDILVFTADLVHAGSLNVTGGRRRSLLMSFFAAPVYESHLATAHLRNIRMPAAWFDPPASGPQRGATSTLSTG</sequence>
<dbReference type="EMBL" id="AVCK01000012">
    <property type="protein sequence ID" value="KFN46957.1"/>
    <property type="molecule type" value="Genomic_DNA"/>
</dbReference>
<dbReference type="PATRIC" id="fig|1384056.3.peg.884"/>
<protein>
    <recommendedName>
        <fullName evidence="3">Phytanoyl-CoA dioxygenase</fullName>
    </recommendedName>
</protein>
<comment type="caution">
    <text evidence="1">The sequence shown here is derived from an EMBL/GenBank/DDBJ whole genome shotgun (WGS) entry which is preliminary data.</text>
</comment>
<organism evidence="1 2">
    <name type="scientific">Arenimonas metalli CF5-1</name>
    <dbReference type="NCBI Taxonomy" id="1384056"/>
    <lineage>
        <taxon>Bacteria</taxon>
        <taxon>Pseudomonadati</taxon>
        <taxon>Pseudomonadota</taxon>
        <taxon>Gammaproteobacteria</taxon>
        <taxon>Lysobacterales</taxon>
        <taxon>Lysobacteraceae</taxon>
        <taxon>Arenimonas</taxon>
    </lineage>
</organism>
<dbReference type="eggNOG" id="COG5285">
    <property type="taxonomic scope" value="Bacteria"/>
</dbReference>
<evidence type="ECO:0000313" key="2">
    <source>
        <dbReference type="Proteomes" id="UP000029393"/>
    </source>
</evidence>
<dbReference type="GO" id="GO:0016706">
    <property type="term" value="F:2-oxoglutarate-dependent dioxygenase activity"/>
    <property type="evidence" value="ECO:0007669"/>
    <property type="project" value="UniProtKB-ARBA"/>
</dbReference>
<dbReference type="AlphaFoldDB" id="A0A091B673"/>
<gene>
    <name evidence="1" type="ORF">N787_01275</name>
</gene>
<dbReference type="OrthoDB" id="9796766at2"/>
<accession>A0A091B673</accession>
<name>A0A091B673_9GAMM</name>
<reference evidence="1 2" key="1">
    <citation type="submission" date="2013-09" db="EMBL/GenBank/DDBJ databases">
        <title>Genome sequencing of Arenimonas metalli.</title>
        <authorList>
            <person name="Chen F."/>
            <person name="Wang G."/>
        </authorList>
    </citation>
    <scope>NUCLEOTIDE SEQUENCE [LARGE SCALE GENOMIC DNA]</scope>
    <source>
        <strain evidence="1 2">CF5-1</strain>
    </source>
</reference>
<dbReference type="Gene3D" id="2.60.120.620">
    <property type="entry name" value="q2cbj1_9rhob like domain"/>
    <property type="match status" value="1"/>
</dbReference>
<evidence type="ECO:0000313" key="1">
    <source>
        <dbReference type="EMBL" id="KFN46957.1"/>
    </source>
</evidence>
<evidence type="ECO:0008006" key="3">
    <source>
        <dbReference type="Google" id="ProtNLM"/>
    </source>
</evidence>
<dbReference type="InterPro" id="IPR008775">
    <property type="entry name" value="Phytyl_CoA_dOase-like"/>
</dbReference>
<proteinExistence type="predicted"/>
<dbReference type="Pfam" id="PF05721">
    <property type="entry name" value="PhyH"/>
    <property type="match status" value="1"/>
</dbReference>
<dbReference type="SUPFAM" id="SSF51197">
    <property type="entry name" value="Clavaminate synthase-like"/>
    <property type="match status" value="1"/>
</dbReference>
<dbReference type="STRING" id="1384056.N787_01275"/>
<dbReference type="Proteomes" id="UP000029393">
    <property type="component" value="Unassembled WGS sequence"/>
</dbReference>